<comment type="caution">
    <text evidence="1">The sequence shown here is derived from an EMBL/GenBank/DDBJ whole genome shotgun (WGS) entry which is preliminary data.</text>
</comment>
<reference evidence="1 2" key="1">
    <citation type="journal article" date="2013" name="Genome Announc.">
        <title>Draft Genome Sequence of Arcticibacter svalbardensis Strain MN12-7T, a Member of the Family Sphingobacteriaceae Isolated from an Arctic Soil Sample.</title>
        <authorList>
            <person name="Shivaji S."/>
            <person name="Ara S."/>
            <person name="Prasad S."/>
            <person name="Manasa B.P."/>
            <person name="Begum Z."/>
            <person name="Singh A."/>
            <person name="Kumar Pinnaka A."/>
        </authorList>
    </citation>
    <scope>NUCLEOTIDE SEQUENCE [LARGE SCALE GENOMIC DNA]</scope>
    <source>
        <strain evidence="1 2">MN12-7</strain>
    </source>
</reference>
<dbReference type="InterPro" id="IPR004465">
    <property type="entry name" value="RNR_NrdI"/>
</dbReference>
<dbReference type="RefSeq" id="WP_016193717.1">
    <property type="nucleotide sequence ID" value="NZ_AQPN01000018.1"/>
</dbReference>
<dbReference type="OrthoDB" id="350535at2"/>
<proteinExistence type="predicted"/>
<dbReference type="PIRSF" id="PIRSF005087">
    <property type="entry name" value="NrdI"/>
    <property type="match status" value="1"/>
</dbReference>
<dbReference type="SUPFAM" id="SSF52218">
    <property type="entry name" value="Flavoproteins"/>
    <property type="match status" value="1"/>
</dbReference>
<dbReference type="Proteomes" id="UP000014174">
    <property type="component" value="Unassembled WGS sequence"/>
</dbReference>
<evidence type="ECO:0000313" key="1">
    <source>
        <dbReference type="EMBL" id="EOR96363.1"/>
    </source>
</evidence>
<dbReference type="PANTHER" id="PTHR37297">
    <property type="entry name" value="PROTEIN NRDI"/>
    <property type="match status" value="1"/>
</dbReference>
<dbReference type="eggNOG" id="COG1780">
    <property type="taxonomic scope" value="Bacteria"/>
</dbReference>
<dbReference type="PATRIC" id="fig|1150600.3.peg.459"/>
<dbReference type="EMBL" id="AQPN01000018">
    <property type="protein sequence ID" value="EOR96363.1"/>
    <property type="molecule type" value="Genomic_DNA"/>
</dbReference>
<dbReference type="InterPro" id="IPR029039">
    <property type="entry name" value="Flavoprotein-like_sf"/>
</dbReference>
<dbReference type="STRING" id="1150600.ADIARSV_0468"/>
<sequence length="123" mass="14136">MWIYYDSKTGNVERFMEKLRGLRDWNLKKIGPDLQVNHPGHLVTFTTRIGEVPETTSQFLNAHAKSIRTVSSSGNRNWGQNFARAADLVSLKYQIPVSLKFELSGTKRDVNNFIELLEQLHDC</sequence>
<dbReference type="Gene3D" id="3.40.50.360">
    <property type="match status" value="1"/>
</dbReference>
<gene>
    <name evidence="1" type="ORF">ADIARSV_0468</name>
</gene>
<dbReference type="AlphaFoldDB" id="R9GXG2"/>
<dbReference type="Pfam" id="PF07972">
    <property type="entry name" value="Flavodoxin_NdrI"/>
    <property type="match status" value="1"/>
</dbReference>
<dbReference type="GO" id="GO:0010181">
    <property type="term" value="F:FMN binding"/>
    <property type="evidence" value="ECO:0007669"/>
    <property type="project" value="InterPro"/>
</dbReference>
<keyword evidence="2" id="KW-1185">Reference proteome</keyword>
<accession>R9GXG2</accession>
<organism evidence="1 2">
    <name type="scientific">Arcticibacter svalbardensis MN12-7</name>
    <dbReference type="NCBI Taxonomy" id="1150600"/>
    <lineage>
        <taxon>Bacteria</taxon>
        <taxon>Pseudomonadati</taxon>
        <taxon>Bacteroidota</taxon>
        <taxon>Sphingobacteriia</taxon>
        <taxon>Sphingobacteriales</taxon>
        <taxon>Sphingobacteriaceae</taxon>
        <taxon>Arcticibacter</taxon>
    </lineage>
</organism>
<name>R9GXG2_9SPHI</name>
<protein>
    <submittedName>
        <fullName evidence="1">Ribonucleotide reduction protein NrdI</fullName>
    </submittedName>
</protein>
<evidence type="ECO:0000313" key="2">
    <source>
        <dbReference type="Proteomes" id="UP000014174"/>
    </source>
</evidence>
<dbReference type="PANTHER" id="PTHR37297:SF1">
    <property type="entry name" value="PROTEIN NRDI"/>
    <property type="match status" value="1"/>
</dbReference>
<dbReference type="NCBIfam" id="TIGR00333">
    <property type="entry name" value="nrdI"/>
    <property type="match status" value="1"/>
</dbReference>